<dbReference type="InterPro" id="IPR022263">
    <property type="entry name" value="KxYKxGKxW"/>
</dbReference>
<proteinExistence type="predicted"/>
<evidence type="ECO:0000256" key="2">
    <source>
        <dbReference type="SAM" id="MobiDB-lite"/>
    </source>
</evidence>
<feature type="chain" id="PRO_5003551809" evidence="3">
    <location>
        <begin position="31"/>
        <end position="1370"/>
    </location>
</feature>
<dbReference type="EMBL" id="AGRJ01000031">
    <property type="protein sequence ID" value="EHO54028.1"/>
    <property type="molecule type" value="Genomic_DNA"/>
</dbReference>
<evidence type="ECO:0000256" key="1">
    <source>
        <dbReference type="ARBA" id="ARBA00022729"/>
    </source>
</evidence>
<evidence type="ECO:0000313" key="4">
    <source>
        <dbReference type="EMBL" id="EHO54028.1"/>
    </source>
</evidence>
<comment type="caution">
    <text evidence="4">The sequence shown here is derived from an EMBL/GenBank/DDBJ whole genome shotgun (WGS) entry which is preliminary data.</text>
</comment>
<evidence type="ECO:0000313" key="5">
    <source>
        <dbReference type="Proteomes" id="UP000005025"/>
    </source>
</evidence>
<feature type="compositionally biased region" description="Low complexity" evidence="2">
    <location>
        <begin position="126"/>
        <end position="161"/>
    </location>
</feature>
<sequence length="1370" mass="137645">MYKVGKKWVFASLFMLSLGSFMLSGVSVHADTQAELAKDEASTSTTLVTSAANATSTATTSQAASTATTSEAGSTASSSNGPTSTSTDKTSSNTTTNASSTSSSDAVKATSKANAAVSQASQAVASDSTATSNAQQATTSAQPSDASAASSKAATSAGSGAVKSDASTTNAKSDASKATNRTSGASNAASDTSKAASTSKSDQAKATGTLNSLLKQDNITVNGSTIDASKLTADQLTALKSALTASGQKLTVNETAAQKAADEAAAKATDSLNDLLKQDNVTVNNSAIDVTKLTTAQLTALKAAIASSGQRLTLNETDAQKAADAAAEKAASADAISNAFNELVKEGKITSGATLDTSGLSSDQVSTLKSAISASGLSLSLSATAVDTSSQAYINGLNNGNSDLSKIFNYTLGDIVSNIGIIPKIAKILDAFVTTKGTMINDDGSLAWNNGSTMPYKDGQTIYEHSVAGITYWDGNNGNVKDTQIFHASDYSAGYATILKTYCESVNAYLNQVKNNINDPTMADTLINDKNAAYDPTALKNSTNAWGNIIAMITAGGAIFNNPVNDDSDIFNKTATLPTDNTITNATYNANIKKEAQASIDVINTFIGIAIKNIQNGIMKQALSDIRSLGGNQGNSQAGSTNNVNGSIAIPSSLTEALKLNASLNSLINTFGFGSTVDSSVINGVYLDIAYGIRNAIELHFQQGVNEAISHVLNGTDAPDFSKVNGYTDTADPKTIANTSQDAGENTLFVEAIGYAWASKIAQSVVNEAVNDIASGKVQSGTDIGIAIVNALPAGTLTENEKDELTQANYADPDLNSSDASYTPSATGALKTIADLYNAEINALKQAQTDYIADPDATPDASKGPNFANEGTSGIVTYDAATGKYNAPMAATSISAAGDYVRAIEFLQSTNATTDAQADADVTSHTQHDGNVANITTTTKAFTGDETKLDSIQLKTYKSQIAAFLLGTGSNAAQQAYIKAYNNEAALANAAFKAGSNAADDQTSSDYFMTNGTIPKIVVGDDTITIKVGGVTYSAKNDGTGSNYTATSGTGEPSGTAFVDGYVASTIAAIQTAIKAIANATHTTANLAAADATDASNAASSADAYASQAASESALFPSDAAAASDAKVASDAAVDADTNYKNAKNSASDAANQAKIASDQAADATVSDAKATLSAQSKAKIDAGAASDAVVTNGTDRKNASDASGRVTTDIIQDEKQAAADAATSAANAASDASAANDAAQSAAASAASDAAIAANDAKNDENAVIAADAKAAGDAATSAAAAASSAAAAYNKAKTAASDAAKASSFAASASTLADAKSGADDAISANTDASNAAGDATTQKSLAVTDAATAHDAAGRATAITTADSAAA</sequence>
<dbReference type="RefSeq" id="WP_008855556.1">
    <property type="nucleotide sequence ID" value="NZ_JH590997.1"/>
</dbReference>
<feature type="region of interest" description="Disordered" evidence="2">
    <location>
        <begin position="126"/>
        <end position="205"/>
    </location>
</feature>
<evidence type="ECO:0000256" key="3">
    <source>
        <dbReference type="SAM" id="SignalP"/>
    </source>
</evidence>
<dbReference type="HOGENOM" id="CLU_256407_0_0_9"/>
<protein>
    <submittedName>
        <fullName evidence="4">KxYKxGKxW signal domain protein</fullName>
    </submittedName>
</protein>
<feature type="non-terminal residue" evidence="4">
    <location>
        <position position="1370"/>
    </location>
</feature>
<feature type="compositionally biased region" description="Low complexity" evidence="2">
    <location>
        <begin position="185"/>
        <end position="205"/>
    </location>
</feature>
<reference evidence="4 5" key="1">
    <citation type="submission" date="2011-09" db="EMBL/GenBank/DDBJ databases">
        <authorList>
            <person name="Weinstock G."/>
            <person name="Sodergren E."/>
            <person name="Clifton S."/>
            <person name="Fulton L."/>
            <person name="Fulton B."/>
            <person name="Courtney L."/>
            <person name="Fronick C."/>
            <person name="Harrison M."/>
            <person name="Strong C."/>
            <person name="Farmer C."/>
            <person name="Delahaunty K."/>
            <person name="Markovic C."/>
            <person name="Hall O."/>
            <person name="Minx P."/>
            <person name="Tomlinson C."/>
            <person name="Mitreva M."/>
            <person name="Hou S."/>
            <person name="Chen J."/>
            <person name="Wollam A."/>
            <person name="Pepin K.H."/>
            <person name="Johnson M."/>
            <person name="Bhonagiri V."/>
            <person name="Zhang X."/>
            <person name="Suruliraj S."/>
            <person name="Warren W."/>
            <person name="Chinwalla A."/>
            <person name="Mardis E.R."/>
            <person name="Wilson R.K."/>
        </authorList>
    </citation>
    <scope>NUCLEOTIDE SEQUENCE [LARGE SCALE GENOMIC DNA]</scope>
    <source>
        <strain evidence="4 5">F0435</strain>
    </source>
</reference>
<dbReference type="PANTHER" id="PTHR21564">
    <property type="entry name" value="BRAKELESS PROTEIN"/>
    <property type="match status" value="1"/>
</dbReference>
<dbReference type="Proteomes" id="UP000005025">
    <property type="component" value="Unassembled WGS sequence"/>
</dbReference>
<feature type="signal peptide" evidence="3">
    <location>
        <begin position="1"/>
        <end position="30"/>
    </location>
</feature>
<name>H1LCP9_9LACO</name>
<dbReference type="GO" id="GO:0006357">
    <property type="term" value="P:regulation of transcription by RNA polymerase II"/>
    <property type="evidence" value="ECO:0007669"/>
    <property type="project" value="TreeGrafter"/>
</dbReference>
<dbReference type="NCBIfam" id="TIGR03715">
    <property type="entry name" value="KxYKxGKxW"/>
    <property type="match status" value="1"/>
</dbReference>
<feature type="region of interest" description="Disordered" evidence="2">
    <location>
        <begin position="51"/>
        <end position="106"/>
    </location>
</feature>
<feature type="compositionally biased region" description="Polar residues" evidence="2">
    <location>
        <begin position="165"/>
        <end position="184"/>
    </location>
</feature>
<dbReference type="Pfam" id="PF19258">
    <property type="entry name" value="KxYKxGKxW_sig"/>
    <property type="match status" value="1"/>
</dbReference>
<dbReference type="STRING" id="797516.HMPREF9104_00362"/>
<organism evidence="4 5">
    <name type="scientific">Lentilactobacillus kisonensis F0435</name>
    <dbReference type="NCBI Taxonomy" id="797516"/>
    <lineage>
        <taxon>Bacteria</taxon>
        <taxon>Bacillati</taxon>
        <taxon>Bacillota</taxon>
        <taxon>Bacilli</taxon>
        <taxon>Lactobacillales</taxon>
        <taxon>Lactobacillaceae</taxon>
        <taxon>Lentilactobacillus</taxon>
    </lineage>
</organism>
<gene>
    <name evidence="4" type="ORF">HMPREF9104_00362</name>
</gene>
<accession>H1LCP9</accession>
<keyword evidence="1 3" id="KW-0732">Signal</keyword>
<dbReference type="PANTHER" id="PTHR21564:SF5">
    <property type="entry name" value="SCRIBBLER, ISOFORM J"/>
    <property type="match status" value="1"/>
</dbReference>
<dbReference type="InterPro" id="IPR040010">
    <property type="entry name" value="ZN608/ZN609"/>
</dbReference>